<feature type="binding site" evidence="7">
    <location>
        <position position="168"/>
    </location>
    <ligand>
        <name>phosphoenolpyruvate</name>
        <dbReference type="ChEBI" id="CHEBI:58702"/>
    </ligand>
</feature>
<comment type="similarity">
    <text evidence="2 7">Belongs to the EPSP synthase family.</text>
</comment>
<feature type="binding site" evidence="7">
    <location>
        <position position="313"/>
    </location>
    <ligand>
        <name>3-phosphoshikimate</name>
        <dbReference type="ChEBI" id="CHEBI:145989"/>
    </ligand>
</feature>
<dbReference type="Proteomes" id="UP000317158">
    <property type="component" value="Unassembled WGS sequence"/>
</dbReference>
<feature type="binding site" evidence="7">
    <location>
        <position position="344"/>
    </location>
    <ligand>
        <name>phosphoenolpyruvate</name>
        <dbReference type="ChEBI" id="CHEBI:58702"/>
    </ligand>
</feature>
<dbReference type="GO" id="GO:0009423">
    <property type="term" value="P:chorismate biosynthetic process"/>
    <property type="evidence" value="ECO:0007669"/>
    <property type="project" value="UniProtKB-UniRule"/>
</dbReference>
<organism evidence="9 10">
    <name type="scientific">Methanoliparum thermophilum</name>
    <dbReference type="NCBI Taxonomy" id="2491083"/>
    <lineage>
        <taxon>Archaea</taxon>
        <taxon>Methanobacteriati</taxon>
        <taxon>Methanobacteriota</taxon>
        <taxon>Candidatus Methanoliparia</taxon>
        <taxon>Candidatus Methanoliparales</taxon>
        <taxon>Candidatus Methanoliparaceae</taxon>
        <taxon>Candidatus Methanoliparum</taxon>
    </lineage>
</organism>
<dbReference type="AlphaFoldDB" id="A0A520KTH4"/>
<feature type="binding site" evidence="7">
    <location>
        <position position="95"/>
    </location>
    <ligand>
        <name>phosphoenolpyruvate</name>
        <dbReference type="ChEBI" id="CHEBI:58702"/>
    </ligand>
</feature>
<accession>A0A520KTH4</accession>
<dbReference type="GO" id="GO:0009073">
    <property type="term" value="P:aromatic amino acid family biosynthetic process"/>
    <property type="evidence" value="ECO:0007669"/>
    <property type="project" value="UniProtKB-KW"/>
</dbReference>
<dbReference type="PANTHER" id="PTHR21090">
    <property type="entry name" value="AROM/DEHYDROQUINATE SYNTHASE"/>
    <property type="match status" value="1"/>
</dbReference>
<feature type="active site" description="Proton acceptor" evidence="7">
    <location>
        <position position="313"/>
    </location>
</feature>
<proteinExistence type="inferred from homology"/>
<evidence type="ECO:0000256" key="1">
    <source>
        <dbReference type="ARBA" id="ARBA00004811"/>
    </source>
</evidence>
<feature type="binding site" evidence="7">
    <location>
        <position position="167"/>
    </location>
    <ligand>
        <name>3-phosphoshikimate</name>
        <dbReference type="ChEBI" id="CHEBI:145989"/>
    </ligand>
</feature>
<dbReference type="InterPro" id="IPR001986">
    <property type="entry name" value="Enolpyruvate_Tfrase_dom"/>
</dbReference>
<keyword evidence="5 7" id="KW-0057">Aromatic amino acid biosynthesis</keyword>
<feature type="binding site" evidence="7">
    <location>
        <position position="23"/>
    </location>
    <ligand>
        <name>phosphoenolpyruvate</name>
        <dbReference type="ChEBI" id="CHEBI:58702"/>
    </ligand>
</feature>
<evidence type="ECO:0000259" key="8">
    <source>
        <dbReference type="Pfam" id="PF00275"/>
    </source>
</evidence>
<dbReference type="InterPro" id="IPR036968">
    <property type="entry name" value="Enolpyruvate_Tfrase_sf"/>
</dbReference>
<keyword evidence="3 7" id="KW-0028">Amino-acid biosynthesis</keyword>
<dbReference type="InterPro" id="IPR023193">
    <property type="entry name" value="EPSP_synthase_CS"/>
</dbReference>
<comment type="pathway">
    <text evidence="1">Metabolic intermediate biosynthesis; chorismate biosynthesis; chorismate from D-erythrose 4-phosphate and phosphoenolpyruvate: step 6/7.</text>
</comment>
<dbReference type="Gene3D" id="3.65.10.10">
    <property type="entry name" value="Enolpyruvate transferase domain"/>
    <property type="match status" value="2"/>
</dbReference>
<comment type="catalytic activity">
    <reaction evidence="6">
        <text>3-phosphoshikimate + phosphoenolpyruvate = 5-O-(1-carboxyvinyl)-3-phosphoshikimate + phosphate</text>
        <dbReference type="Rhea" id="RHEA:21256"/>
        <dbReference type="ChEBI" id="CHEBI:43474"/>
        <dbReference type="ChEBI" id="CHEBI:57701"/>
        <dbReference type="ChEBI" id="CHEBI:58702"/>
        <dbReference type="ChEBI" id="CHEBI:145989"/>
        <dbReference type="EC" id="2.5.1.19"/>
    </reaction>
    <physiologicalReaction direction="left-to-right" evidence="6">
        <dbReference type="Rhea" id="RHEA:21257"/>
    </physiologicalReaction>
</comment>
<comment type="caution">
    <text evidence="7">Lacks conserved residue(s) required for the propagation of feature annotation.</text>
</comment>
<feature type="domain" description="Enolpyruvate transferase" evidence="8">
    <location>
        <begin position="15"/>
        <end position="420"/>
    </location>
</feature>
<dbReference type="PANTHER" id="PTHR21090:SF5">
    <property type="entry name" value="PENTAFUNCTIONAL AROM POLYPEPTIDE"/>
    <property type="match status" value="1"/>
</dbReference>
<protein>
    <recommendedName>
        <fullName evidence="7">3-phosphoshikimate 1-carboxyvinyltransferase</fullName>
        <ecNumber evidence="7">2.5.1.19</ecNumber>
    </recommendedName>
    <alternativeName>
        <fullName evidence="7">5-enolpyruvylshikimate-3-phosphate synthase</fullName>
        <shortName evidence="7">EPSP synthase</shortName>
        <shortName evidence="7">EPSPS</shortName>
    </alternativeName>
</protein>
<dbReference type="CDD" id="cd01556">
    <property type="entry name" value="EPSP_synthase"/>
    <property type="match status" value="1"/>
</dbReference>
<feature type="binding site" evidence="7">
    <location>
        <position position="28"/>
    </location>
    <ligand>
        <name>3-phosphoshikimate</name>
        <dbReference type="ChEBI" id="CHEBI:145989"/>
    </ligand>
</feature>
<dbReference type="Pfam" id="PF00275">
    <property type="entry name" value="EPSP_synthase"/>
    <property type="match status" value="1"/>
</dbReference>
<evidence type="ECO:0000256" key="5">
    <source>
        <dbReference type="ARBA" id="ARBA00023141"/>
    </source>
</evidence>
<dbReference type="SUPFAM" id="SSF55205">
    <property type="entry name" value="EPT/RTPC-like"/>
    <property type="match status" value="1"/>
</dbReference>
<feature type="binding site" evidence="7">
    <location>
        <position position="166"/>
    </location>
    <ligand>
        <name>3-phosphoshikimate</name>
        <dbReference type="ChEBI" id="CHEBI:145989"/>
    </ligand>
</feature>
<keyword evidence="7" id="KW-0963">Cytoplasm</keyword>
<dbReference type="InterPro" id="IPR013792">
    <property type="entry name" value="RNA3'P_cycl/enolpyr_Trfase_a/b"/>
</dbReference>
<dbReference type="PROSITE" id="PS00104">
    <property type="entry name" value="EPSP_SYNTHASE_1"/>
    <property type="match status" value="1"/>
</dbReference>
<evidence type="ECO:0000256" key="2">
    <source>
        <dbReference type="ARBA" id="ARBA00009948"/>
    </source>
</evidence>
<feature type="binding site" evidence="7">
    <location>
        <position position="340"/>
    </location>
    <ligand>
        <name>3-phosphoshikimate</name>
        <dbReference type="ChEBI" id="CHEBI:145989"/>
    </ligand>
</feature>
<dbReference type="GO" id="GO:0008652">
    <property type="term" value="P:amino acid biosynthetic process"/>
    <property type="evidence" value="ECO:0007669"/>
    <property type="project" value="UniProtKB-KW"/>
</dbReference>
<name>A0A520KTH4_METT2</name>
<dbReference type="PIRSF" id="PIRSF000505">
    <property type="entry name" value="EPSPS"/>
    <property type="match status" value="1"/>
</dbReference>
<dbReference type="HAMAP" id="MF_00210">
    <property type="entry name" value="EPSP_synth"/>
    <property type="match status" value="1"/>
</dbReference>
<feature type="binding site" evidence="7">
    <location>
        <position position="193"/>
    </location>
    <ligand>
        <name>3-phosphoshikimate</name>
        <dbReference type="ChEBI" id="CHEBI:145989"/>
    </ligand>
</feature>
<keyword evidence="4 7" id="KW-0808">Transferase</keyword>
<dbReference type="InterPro" id="IPR006264">
    <property type="entry name" value="EPSP_synthase"/>
</dbReference>
<sequence>MDIKIYPNLSKFKDSNISAPPSKSYTHRAITVAALSKNSSKILNPLISEDTNATISACRQFGADLKINKRDLEIYGFDGSKRIKSPVLIDVKNSGTTLRFFTAISALCEGCVRLTGDDSLLNRPNTPLLNALEDLGAKIFSNDGKAPIDVCGRLKGGKTVINGSMSSQFISALLLSTPFAKEDTTLCLKEVKSRPYIDMTLEVIREAGGRIIRNEYGYFIPSNQVFNLKSFSIPGDFSSASYFLVASSLIGLNLVMTGLKDSAQGDKIILDILKNIGAQIEWNKNEGRIRVSSTDKKFARLKSFKMDIGDTPDLFPTLAVLATRCDGVSELFNAQHLRYKESDRISKISKELRKMGAKIIEKRDGAIIGQSNLKGAVLESYGDHRLAMALSIAALLADRPSIIKNVECVDVSYPHFFDDLKKIGTRMEVVT</sequence>
<dbReference type="GO" id="GO:0003866">
    <property type="term" value="F:3-phosphoshikimate 1-carboxyvinyltransferase activity"/>
    <property type="evidence" value="ECO:0007669"/>
    <property type="project" value="UniProtKB-UniRule"/>
</dbReference>
<feature type="binding site" evidence="7">
    <location>
        <position position="168"/>
    </location>
    <ligand>
        <name>3-phosphoshikimate</name>
        <dbReference type="ChEBI" id="CHEBI:145989"/>
    </ligand>
</feature>
<dbReference type="EC" id="2.5.1.19" evidence="7"/>
<dbReference type="NCBIfam" id="TIGR01356">
    <property type="entry name" value="aroA"/>
    <property type="match status" value="1"/>
</dbReference>
<evidence type="ECO:0000256" key="3">
    <source>
        <dbReference type="ARBA" id="ARBA00022605"/>
    </source>
</evidence>
<comment type="caution">
    <text evidence="9">The sequence shown here is derived from an EMBL/GenBank/DDBJ whole genome shotgun (WGS) entry which is preliminary data.</text>
</comment>
<dbReference type="EMBL" id="RXIF01000002">
    <property type="protein sequence ID" value="RZN65382.1"/>
    <property type="molecule type" value="Genomic_DNA"/>
</dbReference>
<feature type="binding site" evidence="7">
    <location>
        <position position="385"/>
    </location>
    <ligand>
        <name>phosphoenolpyruvate</name>
        <dbReference type="ChEBI" id="CHEBI:58702"/>
    </ligand>
</feature>
<comment type="subunit">
    <text evidence="7">Monomer.</text>
</comment>
<comment type="function">
    <text evidence="7">Catalyzes the transfer of the enolpyruvyl moiety of phosphoenolpyruvate (PEP) to the 5-hydroxyl of shikimate-3-phosphate (S3P) to produce enolpyruvyl shikimate-3-phosphate and inorganic phosphate.</text>
</comment>
<feature type="binding site" evidence="7">
    <location>
        <position position="123"/>
    </location>
    <ligand>
        <name>phosphoenolpyruvate</name>
        <dbReference type="ChEBI" id="CHEBI:58702"/>
    </ligand>
</feature>
<evidence type="ECO:0000313" key="10">
    <source>
        <dbReference type="Proteomes" id="UP000317158"/>
    </source>
</evidence>
<evidence type="ECO:0000256" key="7">
    <source>
        <dbReference type="HAMAP-Rule" id="MF_00210"/>
    </source>
</evidence>
<feature type="binding site" evidence="7">
    <location>
        <position position="23"/>
    </location>
    <ligand>
        <name>3-phosphoshikimate</name>
        <dbReference type="ChEBI" id="CHEBI:145989"/>
    </ligand>
</feature>
<feature type="binding site" evidence="7">
    <location>
        <position position="24"/>
    </location>
    <ligand>
        <name>3-phosphoshikimate</name>
        <dbReference type="ChEBI" id="CHEBI:145989"/>
    </ligand>
</feature>
<gene>
    <name evidence="7 9" type="primary">aroA</name>
    <name evidence="9" type="ORF">EF806_00330</name>
</gene>
<dbReference type="UniPathway" id="UPA00053">
    <property type="reaction ID" value="UER00089"/>
</dbReference>
<reference evidence="9 10" key="1">
    <citation type="journal article" date="2019" name="Nat. Microbiol.">
        <title>Wide diversity of methane and short-chain alkane metabolisms in uncultured archaea.</title>
        <authorList>
            <person name="Borrel G."/>
            <person name="Adam P.S."/>
            <person name="McKay L.J."/>
            <person name="Chen L.X."/>
            <person name="Sierra-Garcia I.N."/>
            <person name="Sieber C.M."/>
            <person name="Letourneur Q."/>
            <person name="Ghozlane A."/>
            <person name="Andersen G.L."/>
            <person name="Li W.J."/>
            <person name="Hallam S.J."/>
            <person name="Muyzer G."/>
            <person name="de Oliveira V.M."/>
            <person name="Inskeep W.P."/>
            <person name="Banfield J.F."/>
            <person name="Gribaldo S."/>
        </authorList>
    </citation>
    <scope>NUCLEOTIDE SEQUENCE [LARGE SCALE GENOMIC DNA]</scope>
    <source>
        <strain evidence="9">NM1a</strain>
    </source>
</reference>
<evidence type="ECO:0000313" key="9">
    <source>
        <dbReference type="EMBL" id="RZN65382.1"/>
    </source>
</evidence>
<evidence type="ECO:0000256" key="4">
    <source>
        <dbReference type="ARBA" id="ARBA00022679"/>
    </source>
</evidence>
<dbReference type="GO" id="GO:0005737">
    <property type="term" value="C:cytoplasm"/>
    <property type="evidence" value="ECO:0007669"/>
    <property type="project" value="UniProtKB-SubCell"/>
</dbReference>
<comment type="subcellular location">
    <subcellularLocation>
        <location evidence="7">Cytoplasm</location>
    </subcellularLocation>
</comment>
<evidence type="ECO:0000256" key="6">
    <source>
        <dbReference type="ARBA" id="ARBA00044633"/>
    </source>
</evidence>